<keyword evidence="10" id="KW-1185">Reference proteome</keyword>
<evidence type="ECO:0000259" key="8">
    <source>
        <dbReference type="SMART" id="SM00607"/>
    </source>
</evidence>
<evidence type="ECO:0000256" key="3">
    <source>
        <dbReference type="ARBA" id="ARBA00022837"/>
    </source>
</evidence>
<feature type="domain" description="EGF-like" evidence="7">
    <location>
        <begin position="335"/>
        <end position="370"/>
    </location>
</feature>
<evidence type="ECO:0000259" key="7">
    <source>
        <dbReference type="SMART" id="SM00181"/>
    </source>
</evidence>
<dbReference type="InterPro" id="IPR000742">
    <property type="entry name" value="EGF"/>
</dbReference>
<dbReference type="Proteomes" id="UP001497497">
    <property type="component" value="Unassembled WGS sequence"/>
</dbReference>
<evidence type="ECO:0000256" key="2">
    <source>
        <dbReference type="ARBA" id="ARBA00022723"/>
    </source>
</evidence>
<dbReference type="AlphaFoldDB" id="A0AAV2HJ24"/>
<feature type="transmembrane region" description="Helical" evidence="5">
    <location>
        <begin position="556"/>
        <end position="582"/>
    </location>
</feature>
<reference evidence="9 10" key="1">
    <citation type="submission" date="2024-04" db="EMBL/GenBank/DDBJ databases">
        <authorList>
            <consortium name="Genoscope - CEA"/>
            <person name="William W."/>
        </authorList>
    </citation>
    <scope>NUCLEOTIDE SEQUENCE [LARGE SCALE GENOMIC DNA]</scope>
</reference>
<evidence type="ECO:0000256" key="4">
    <source>
        <dbReference type="ARBA" id="ARBA00023157"/>
    </source>
</evidence>
<accession>A0AAV2HJ24</accession>
<dbReference type="PANTHER" id="PTHR24043:SF8">
    <property type="entry name" value="EGF-LIKE DOMAIN-CONTAINING PROTEIN"/>
    <property type="match status" value="1"/>
</dbReference>
<sequence>MTAVLPATFMLYLLALSGCQSSVSACATGWFGPKCQYKCHCTNNNCESSGECRAGSTCVVEWFGPACQYQDLFSLRTTTTAPAADVLKDRNDNTCVTSGLNTLTVTFNMSYPITWIRFKLRQPGSLNNVTMTFSQDQKVVHHCNLTSRKNDRTVDSFCGDGRSADQVRAEGQGLNSLCSLYISGGRNVALKQRAFQSSIYKENGMSVDASNAVDGNRTSYLPYNSCTHTGLSDPSPQWNLTLSRPQLVYRYDIYNRDPLGERIFEFIVTGLSPDGLPVMNYTIPRILKPLYSIISNPSVISGLRVYITQREKILSLCEVEIYGDSACEAFNYGFECNKPCHCENKAETCHVATGACPSGCAAGFYGEECLTPCPTLTWGVDCVRECSVHCVNQTCHRMTGACDFGCHVGYSGDNCTYECANSTWGKDCSGFCSSQCWNRTCNVFTGVCTNGCNSGYLGDNCTEDCPPLTWGVGCLNSCSAHCVNKTCAPIDGRCEHGCEDGYTGDRCDEDVNTTACPAMTWGDNCEKPCSDHCVDKLCTKLNGDCDNVEGSTEDRLGMGIGIGMVISFIVCAIIGVIMFYVWRRKQRELKRKQFVGSSRTIVDNDYNQTDDKKYNTLTSYEAAAYTRPIQEAMEVGEAKSMDKPLSDHNVYEASNDCVYIN</sequence>
<evidence type="ECO:0000313" key="10">
    <source>
        <dbReference type="Proteomes" id="UP001497497"/>
    </source>
</evidence>
<dbReference type="SUPFAM" id="SSF49785">
    <property type="entry name" value="Galactose-binding domain-like"/>
    <property type="match status" value="1"/>
</dbReference>
<feature type="domain" description="EGF-like" evidence="7">
    <location>
        <begin position="418"/>
        <end position="462"/>
    </location>
</feature>
<dbReference type="PANTHER" id="PTHR24043">
    <property type="entry name" value="SCAVENGER RECEPTOR CLASS F"/>
    <property type="match status" value="1"/>
</dbReference>
<keyword evidence="5" id="KW-0812">Transmembrane</keyword>
<protein>
    <recommendedName>
        <fullName evidence="11">Multiple epidermal growth factor-like domains protein 10</fullName>
    </recommendedName>
</protein>
<evidence type="ECO:0000256" key="1">
    <source>
        <dbReference type="ARBA" id="ARBA00022536"/>
    </source>
</evidence>
<feature type="domain" description="EGF-like" evidence="7">
    <location>
        <begin position="385"/>
        <end position="416"/>
    </location>
</feature>
<dbReference type="EMBL" id="CAXITT010000108">
    <property type="protein sequence ID" value="CAL1532167.1"/>
    <property type="molecule type" value="Genomic_DNA"/>
</dbReference>
<evidence type="ECO:0000313" key="9">
    <source>
        <dbReference type="EMBL" id="CAL1532167.1"/>
    </source>
</evidence>
<dbReference type="GO" id="GO:0046872">
    <property type="term" value="F:metal ion binding"/>
    <property type="evidence" value="ECO:0007669"/>
    <property type="project" value="UniProtKB-KW"/>
</dbReference>
<dbReference type="Gene3D" id="2.60.120.260">
    <property type="entry name" value="Galactose-binding domain-like"/>
    <property type="match status" value="1"/>
</dbReference>
<keyword evidence="4" id="KW-1015">Disulfide bond</keyword>
<organism evidence="9 10">
    <name type="scientific">Lymnaea stagnalis</name>
    <name type="common">Great pond snail</name>
    <name type="synonym">Helix stagnalis</name>
    <dbReference type="NCBI Taxonomy" id="6523"/>
    <lineage>
        <taxon>Eukaryota</taxon>
        <taxon>Metazoa</taxon>
        <taxon>Spiralia</taxon>
        <taxon>Lophotrochozoa</taxon>
        <taxon>Mollusca</taxon>
        <taxon>Gastropoda</taxon>
        <taxon>Heterobranchia</taxon>
        <taxon>Euthyneura</taxon>
        <taxon>Panpulmonata</taxon>
        <taxon>Hygrophila</taxon>
        <taxon>Lymnaeoidea</taxon>
        <taxon>Lymnaeidae</taxon>
        <taxon>Lymnaea</taxon>
    </lineage>
</organism>
<evidence type="ECO:0000256" key="6">
    <source>
        <dbReference type="SAM" id="SignalP"/>
    </source>
</evidence>
<keyword evidence="1" id="KW-0245">EGF-like domain</keyword>
<name>A0AAV2HJ24_LYMST</name>
<keyword evidence="2" id="KW-0479">Metal-binding</keyword>
<dbReference type="GO" id="GO:0005044">
    <property type="term" value="F:scavenger receptor activity"/>
    <property type="evidence" value="ECO:0007669"/>
    <property type="project" value="InterPro"/>
</dbReference>
<evidence type="ECO:0000256" key="5">
    <source>
        <dbReference type="SAM" id="Phobius"/>
    </source>
</evidence>
<dbReference type="SMART" id="SM00607">
    <property type="entry name" value="FTP"/>
    <property type="match status" value="1"/>
</dbReference>
<feature type="chain" id="PRO_5043416046" description="Multiple epidermal growth factor-like domains protein 10" evidence="6">
    <location>
        <begin position="26"/>
        <end position="661"/>
    </location>
</feature>
<keyword evidence="5" id="KW-1133">Transmembrane helix</keyword>
<dbReference type="InterPro" id="IPR008979">
    <property type="entry name" value="Galactose-bd-like_sf"/>
</dbReference>
<dbReference type="Gene3D" id="2.170.300.10">
    <property type="entry name" value="Tie2 ligand-binding domain superfamily"/>
    <property type="match status" value="1"/>
</dbReference>
<dbReference type="InterPro" id="IPR042635">
    <property type="entry name" value="MEGF10/SREC1/2-like"/>
</dbReference>
<keyword evidence="6" id="KW-0732">Signal</keyword>
<comment type="caution">
    <text evidence="9">The sequence shown here is derived from an EMBL/GenBank/DDBJ whole genome shotgun (WGS) entry which is preliminary data.</text>
</comment>
<proteinExistence type="predicted"/>
<feature type="signal peptide" evidence="6">
    <location>
        <begin position="1"/>
        <end position="25"/>
    </location>
</feature>
<gene>
    <name evidence="9" type="ORF">GSLYS_00006246001</name>
</gene>
<dbReference type="InterPro" id="IPR006585">
    <property type="entry name" value="FTP1"/>
</dbReference>
<keyword evidence="5" id="KW-0472">Membrane</keyword>
<dbReference type="SMART" id="SM00181">
    <property type="entry name" value="EGF"/>
    <property type="match status" value="4"/>
</dbReference>
<evidence type="ECO:0008006" key="11">
    <source>
        <dbReference type="Google" id="ProtNLM"/>
    </source>
</evidence>
<feature type="domain" description="EGF-like" evidence="7">
    <location>
        <begin position="473"/>
        <end position="508"/>
    </location>
</feature>
<keyword evidence="3" id="KW-0106">Calcium</keyword>
<feature type="domain" description="Fucolectin tachylectin-4 pentraxin-1" evidence="8">
    <location>
        <begin position="185"/>
        <end position="328"/>
    </location>
</feature>